<evidence type="ECO:0000256" key="9">
    <source>
        <dbReference type="SAM" id="MobiDB-lite"/>
    </source>
</evidence>
<keyword evidence="5 7" id="KW-0067">ATP-binding</keyword>
<feature type="compositionally biased region" description="Low complexity" evidence="9">
    <location>
        <begin position="60"/>
        <end position="70"/>
    </location>
</feature>
<feature type="compositionally biased region" description="Low complexity" evidence="9">
    <location>
        <begin position="22"/>
        <end position="50"/>
    </location>
</feature>
<organism evidence="11 12">
    <name type="scientific">Chrysochromulina tobinii</name>
    <dbReference type="NCBI Taxonomy" id="1460289"/>
    <lineage>
        <taxon>Eukaryota</taxon>
        <taxon>Haptista</taxon>
        <taxon>Haptophyta</taxon>
        <taxon>Prymnesiophyceae</taxon>
        <taxon>Prymnesiales</taxon>
        <taxon>Chrysochromulinaceae</taxon>
        <taxon>Chrysochromulina</taxon>
    </lineage>
</organism>
<dbReference type="InterPro" id="IPR000719">
    <property type="entry name" value="Prot_kinase_dom"/>
</dbReference>
<dbReference type="GO" id="GO:0004674">
    <property type="term" value="F:protein serine/threonine kinase activity"/>
    <property type="evidence" value="ECO:0007669"/>
    <property type="project" value="UniProtKB-KW"/>
</dbReference>
<evidence type="ECO:0000313" key="11">
    <source>
        <dbReference type="EMBL" id="KOO26754.1"/>
    </source>
</evidence>
<dbReference type="OrthoDB" id="248923at2759"/>
<protein>
    <submittedName>
        <fullName evidence="11">Protein kinase</fullName>
    </submittedName>
</protein>
<evidence type="ECO:0000256" key="1">
    <source>
        <dbReference type="ARBA" id="ARBA00022527"/>
    </source>
</evidence>
<feature type="binding site" evidence="7">
    <location>
        <position position="268"/>
    </location>
    <ligand>
        <name>ATP</name>
        <dbReference type="ChEBI" id="CHEBI:30616"/>
    </ligand>
</feature>
<dbReference type="InterPro" id="IPR011009">
    <property type="entry name" value="Kinase-like_dom_sf"/>
</dbReference>
<evidence type="ECO:0000256" key="2">
    <source>
        <dbReference type="ARBA" id="ARBA00022679"/>
    </source>
</evidence>
<feature type="active site" description="Proton acceptor" evidence="6">
    <location>
        <position position="251"/>
    </location>
</feature>
<feature type="compositionally biased region" description="Low complexity" evidence="9">
    <location>
        <begin position="83"/>
        <end position="106"/>
    </location>
</feature>
<dbReference type="AlphaFoldDB" id="A0A0M0JJJ4"/>
<name>A0A0M0JJJ4_9EUKA</name>
<comment type="caution">
    <text evidence="11">The sequence shown here is derived from an EMBL/GenBank/DDBJ whole genome shotgun (WGS) entry which is preliminary data.</text>
</comment>
<dbReference type="GO" id="GO:0005524">
    <property type="term" value="F:ATP binding"/>
    <property type="evidence" value="ECO:0007669"/>
    <property type="project" value="UniProtKB-KW"/>
</dbReference>
<sequence length="535" mass="57098">MDVHDDFLEQLAEAESRDASRRSNASTASSKKSAASSKQSGSSSASAQAEMPSHRQGTPAKAAAKARGGATPNKGALKESNGKSTPASVAKAAKAAPASAAKPDAKQAGIAANKVEKEITEFGFKSLGPIAAGAFSTILKAKHVASGNEVAVKSFLRTTGEQQEEHEREMDILRKLSGTAHAHIANLLGEYETPSAIIAILYLCNGGSLKAYLGKLAKKQLAMVEPMAAVVTAQIASALQFLHGVGIAHRDIKPANVLYDGQRWRLCDFGFAIECGDKRLKKPCGTLQYSAPEILTIGTNGDGGYLGPPVDLWAFGCLVYEMRLGRSAFVSPDVETLKLRIKNGFKGGSENHPWLPHMTKPYRALVMALLEREPDKRLSAEKVVTHKWITTHVEPNTAGGEDGIAAASGGHAGETVPSPPWWCDVAGEGCLRPTEPKRIDEYSGNHRCWHLNQTYMVCEASALEIELAALKAKHQAGSRLEAVLMELDEERGKNMVAQAALRSVQHLLEEGEVEAAKEEVAKIVPAPSDDTGEES</sequence>
<accession>A0A0M0JJJ4</accession>
<evidence type="ECO:0000256" key="8">
    <source>
        <dbReference type="PIRSR" id="PIRSR630616-3"/>
    </source>
</evidence>
<keyword evidence="2" id="KW-0808">Transferase</keyword>
<evidence type="ECO:0000256" key="3">
    <source>
        <dbReference type="ARBA" id="ARBA00022741"/>
    </source>
</evidence>
<feature type="binding site" evidence="7">
    <location>
        <position position="153"/>
    </location>
    <ligand>
        <name>ATP</name>
        <dbReference type="ChEBI" id="CHEBI:30616"/>
    </ligand>
</feature>
<evidence type="ECO:0000256" key="5">
    <source>
        <dbReference type="ARBA" id="ARBA00022840"/>
    </source>
</evidence>
<dbReference type="Proteomes" id="UP000037460">
    <property type="component" value="Unassembled WGS sequence"/>
</dbReference>
<evidence type="ECO:0000313" key="12">
    <source>
        <dbReference type="Proteomes" id="UP000037460"/>
    </source>
</evidence>
<feature type="domain" description="Protein kinase" evidence="10">
    <location>
        <begin position="124"/>
        <end position="389"/>
    </location>
</feature>
<dbReference type="InterPro" id="IPR008271">
    <property type="entry name" value="Ser/Thr_kinase_AS"/>
</dbReference>
<dbReference type="SUPFAM" id="SSF56112">
    <property type="entry name" value="Protein kinase-like (PK-like)"/>
    <property type="match status" value="1"/>
</dbReference>
<dbReference type="PANTHER" id="PTHR24350">
    <property type="entry name" value="SERINE/THREONINE-PROTEIN KINASE IAL-RELATED"/>
    <property type="match status" value="1"/>
</dbReference>
<proteinExistence type="predicted"/>
<evidence type="ECO:0000259" key="10">
    <source>
        <dbReference type="PROSITE" id="PS50011"/>
    </source>
</evidence>
<dbReference type="InterPro" id="IPR030616">
    <property type="entry name" value="Aur-like"/>
</dbReference>
<evidence type="ECO:0000256" key="7">
    <source>
        <dbReference type="PIRSR" id="PIRSR630616-2"/>
    </source>
</evidence>
<dbReference type="EMBL" id="JWZX01002807">
    <property type="protein sequence ID" value="KOO26754.1"/>
    <property type="molecule type" value="Genomic_DNA"/>
</dbReference>
<keyword evidence="1" id="KW-0723">Serine/threonine-protein kinase</keyword>
<keyword evidence="4 11" id="KW-0418">Kinase</keyword>
<reference evidence="12" key="1">
    <citation type="journal article" date="2015" name="PLoS Genet.">
        <title>Genome Sequence and Transcriptome Analyses of Chrysochromulina tobin: Metabolic Tools for Enhanced Algal Fitness in the Prominent Order Prymnesiales (Haptophyceae).</title>
        <authorList>
            <person name="Hovde B.T."/>
            <person name="Deodato C.R."/>
            <person name="Hunsperger H.M."/>
            <person name="Ryken S.A."/>
            <person name="Yost W."/>
            <person name="Jha R.K."/>
            <person name="Patterson J."/>
            <person name="Monnat R.J. Jr."/>
            <person name="Barlow S.B."/>
            <person name="Starkenburg S.R."/>
            <person name="Cattolico R.A."/>
        </authorList>
    </citation>
    <scope>NUCLEOTIDE SEQUENCE</scope>
    <source>
        <strain evidence="12">CCMP291</strain>
    </source>
</reference>
<keyword evidence="12" id="KW-1185">Reference proteome</keyword>
<feature type="region of interest" description="Disordered" evidence="9">
    <location>
        <begin position="1"/>
        <end position="106"/>
    </location>
</feature>
<dbReference type="Gene3D" id="1.10.510.10">
    <property type="entry name" value="Transferase(Phosphotransferase) domain 1"/>
    <property type="match status" value="1"/>
</dbReference>
<dbReference type="Pfam" id="PF00069">
    <property type="entry name" value="Pkinase"/>
    <property type="match status" value="1"/>
</dbReference>
<keyword evidence="3 7" id="KW-0547">Nucleotide-binding</keyword>
<feature type="cross-link" description="Glycyl lysine isopeptide (Lys-Gly) (interchain with G-Cter in SUMO2)" evidence="8">
    <location>
        <position position="253"/>
    </location>
</feature>
<dbReference type="PROSITE" id="PS50011">
    <property type="entry name" value="PROTEIN_KINASE_DOM"/>
    <property type="match status" value="1"/>
</dbReference>
<evidence type="ECO:0000256" key="6">
    <source>
        <dbReference type="PIRSR" id="PIRSR630616-1"/>
    </source>
</evidence>
<dbReference type="PROSITE" id="PS00108">
    <property type="entry name" value="PROTEIN_KINASE_ST"/>
    <property type="match status" value="1"/>
</dbReference>
<evidence type="ECO:0000256" key="4">
    <source>
        <dbReference type="ARBA" id="ARBA00022777"/>
    </source>
</evidence>
<dbReference type="SMART" id="SM00220">
    <property type="entry name" value="S_TKc"/>
    <property type="match status" value="1"/>
</dbReference>
<gene>
    <name evidence="11" type="ORF">Ctob_008972</name>
</gene>
<dbReference type="FunFam" id="1.10.510.10:FF:000571">
    <property type="entry name" value="Maternal embryonic leucine zipper kinase"/>
    <property type="match status" value="1"/>
</dbReference>